<comment type="cofactor">
    <cofactor evidence="1 9">
        <name>heme</name>
        <dbReference type="ChEBI" id="CHEBI:30413"/>
    </cofactor>
</comment>
<protein>
    <submittedName>
        <fullName evidence="12">Cytochrome P450</fullName>
    </submittedName>
</protein>
<dbReference type="InterPro" id="IPR017972">
    <property type="entry name" value="Cyt_P450_CS"/>
</dbReference>
<comment type="pathway">
    <text evidence="2">Secondary metabolite biosynthesis.</text>
</comment>
<dbReference type="Pfam" id="PF00067">
    <property type="entry name" value="p450"/>
    <property type="match status" value="1"/>
</dbReference>
<evidence type="ECO:0000256" key="4">
    <source>
        <dbReference type="ARBA" id="ARBA00022617"/>
    </source>
</evidence>
<dbReference type="InterPro" id="IPR002401">
    <property type="entry name" value="Cyt_P450_E_grp-I"/>
</dbReference>
<dbReference type="GO" id="GO:0016705">
    <property type="term" value="F:oxidoreductase activity, acting on paired donors, with incorporation or reduction of molecular oxygen"/>
    <property type="evidence" value="ECO:0007669"/>
    <property type="project" value="InterPro"/>
</dbReference>
<dbReference type="InterPro" id="IPR036396">
    <property type="entry name" value="Cyt_P450_sf"/>
</dbReference>
<keyword evidence="4 9" id="KW-0349">Heme</keyword>
<dbReference type="GO" id="GO:0020037">
    <property type="term" value="F:heme binding"/>
    <property type="evidence" value="ECO:0007669"/>
    <property type="project" value="InterPro"/>
</dbReference>
<reference evidence="12" key="1">
    <citation type="submission" date="2020-11" db="EMBL/GenBank/DDBJ databases">
        <authorList>
            <consortium name="DOE Joint Genome Institute"/>
            <person name="Ahrendt S."/>
            <person name="Riley R."/>
            <person name="Andreopoulos W."/>
            <person name="LaButti K."/>
            <person name="Pangilinan J."/>
            <person name="Ruiz-duenas F.J."/>
            <person name="Barrasa J.M."/>
            <person name="Sanchez-Garcia M."/>
            <person name="Camarero S."/>
            <person name="Miyauchi S."/>
            <person name="Serrano A."/>
            <person name="Linde D."/>
            <person name="Babiker R."/>
            <person name="Drula E."/>
            <person name="Ayuso-Fernandez I."/>
            <person name="Pacheco R."/>
            <person name="Padilla G."/>
            <person name="Ferreira P."/>
            <person name="Barriuso J."/>
            <person name="Kellner H."/>
            <person name="Castanera R."/>
            <person name="Alfaro M."/>
            <person name="Ramirez L."/>
            <person name="Pisabarro A.G."/>
            <person name="Kuo A."/>
            <person name="Tritt A."/>
            <person name="Lipzen A."/>
            <person name="He G."/>
            <person name="Yan M."/>
            <person name="Ng V."/>
            <person name="Cullen D."/>
            <person name="Martin F."/>
            <person name="Rosso M.-N."/>
            <person name="Henrissat B."/>
            <person name="Hibbett D."/>
            <person name="Martinez A.T."/>
            <person name="Grigoriev I.V."/>
        </authorList>
    </citation>
    <scope>NUCLEOTIDE SEQUENCE</scope>
    <source>
        <strain evidence="12">AH 44721</strain>
    </source>
</reference>
<name>A0A9P5TM39_GYMJU</name>
<dbReference type="PRINTS" id="PR00385">
    <property type="entry name" value="P450"/>
</dbReference>
<accession>A0A9P5TM39</accession>
<comment type="caution">
    <text evidence="12">The sequence shown here is derived from an EMBL/GenBank/DDBJ whole genome shotgun (WGS) entry which is preliminary data.</text>
</comment>
<feature type="chain" id="PRO_5040115671" evidence="11">
    <location>
        <begin position="22"/>
        <end position="513"/>
    </location>
</feature>
<keyword evidence="7 9" id="KW-0408">Iron</keyword>
<evidence type="ECO:0000256" key="8">
    <source>
        <dbReference type="ARBA" id="ARBA00023033"/>
    </source>
</evidence>
<dbReference type="GO" id="GO:0004497">
    <property type="term" value="F:monooxygenase activity"/>
    <property type="evidence" value="ECO:0007669"/>
    <property type="project" value="UniProtKB-KW"/>
</dbReference>
<dbReference type="EMBL" id="JADNYJ010000048">
    <property type="protein sequence ID" value="KAF8900275.1"/>
    <property type="molecule type" value="Genomic_DNA"/>
</dbReference>
<evidence type="ECO:0000256" key="3">
    <source>
        <dbReference type="ARBA" id="ARBA00010617"/>
    </source>
</evidence>
<dbReference type="SUPFAM" id="SSF48264">
    <property type="entry name" value="Cytochrome P450"/>
    <property type="match status" value="1"/>
</dbReference>
<sequence length="513" mass="58016">MYHWKATAFFIACIIIWVVQDSFRKRFSKSNNGKPPGPRPLPIIGNVFDIPRQKEWETFSKWAQEYGDIVFLSIFGRPLIILNSVEATTELLLDRSAIYSDRPYFPLLDMTGHLATNVGFMPYGKEWTSLRKVFASGFSKANLITYYESHRRATMNMLKNFERNPKNYAEHFKLHAVQLVIDVTYGIHVTSFDHHLVHLATRVLGAVSSLINPLTLILNPALLVKVLPGCLGGSGLSHRIERWKRDLREFQVWPFEQTKSDMISGSYRPSFTSCLLQELEGKEADSTEEILIRNSAAAAYGAQTTAAAVTFLLAMHLYPEAQKRAQEEIDLVVGTDRLPDFKDRDHLPYVSATLKEVLRWHSPTPQAMPHMLSQDDHYRGFHLPAGSIIIGNAWNILHDPAVFKDPLAFRPERHLGSLSEEVAERMEVYNRIPFGFGRRLCPGKAFAEDALWLLFAQFLAVFRVTPDPNFPPAKAEFTSGPLSHAAPFNCNIKTRSESAKLLLEVESSAGQSD</sequence>
<keyword evidence="11" id="KW-0732">Signal</keyword>
<keyword evidence="5 9" id="KW-0479">Metal-binding</keyword>
<dbReference type="OrthoDB" id="2789670at2759"/>
<evidence type="ECO:0000256" key="9">
    <source>
        <dbReference type="PIRSR" id="PIRSR602401-1"/>
    </source>
</evidence>
<dbReference type="AlphaFoldDB" id="A0A9P5TM39"/>
<evidence type="ECO:0000256" key="5">
    <source>
        <dbReference type="ARBA" id="ARBA00022723"/>
    </source>
</evidence>
<dbReference type="Proteomes" id="UP000724874">
    <property type="component" value="Unassembled WGS sequence"/>
</dbReference>
<evidence type="ECO:0000256" key="7">
    <source>
        <dbReference type="ARBA" id="ARBA00023004"/>
    </source>
</evidence>
<keyword evidence="6 10" id="KW-0560">Oxidoreductase</keyword>
<keyword evidence="8 10" id="KW-0503">Monooxygenase</keyword>
<evidence type="ECO:0000256" key="10">
    <source>
        <dbReference type="RuleBase" id="RU000461"/>
    </source>
</evidence>
<proteinExistence type="inferred from homology"/>
<feature type="signal peptide" evidence="11">
    <location>
        <begin position="1"/>
        <end position="21"/>
    </location>
</feature>
<evidence type="ECO:0000256" key="11">
    <source>
        <dbReference type="SAM" id="SignalP"/>
    </source>
</evidence>
<dbReference type="InterPro" id="IPR001128">
    <property type="entry name" value="Cyt_P450"/>
</dbReference>
<dbReference type="PRINTS" id="PR00463">
    <property type="entry name" value="EP450I"/>
</dbReference>
<evidence type="ECO:0000313" key="13">
    <source>
        <dbReference type="Proteomes" id="UP000724874"/>
    </source>
</evidence>
<evidence type="ECO:0000256" key="1">
    <source>
        <dbReference type="ARBA" id="ARBA00001971"/>
    </source>
</evidence>
<dbReference type="PANTHER" id="PTHR46300:SF7">
    <property type="entry name" value="P450, PUTATIVE (EUROFUNG)-RELATED"/>
    <property type="match status" value="1"/>
</dbReference>
<dbReference type="GO" id="GO:0005506">
    <property type="term" value="F:iron ion binding"/>
    <property type="evidence" value="ECO:0007669"/>
    <property type="project" value="InterPro"/>
</dbReference>
<dbReference type="InterPro" id="IPR050364">
    <property type="entry name" value="Cytochrome_P450_fung"/>
</dbReference>
<gene>
    <name evidence="12" type="ORF">CPB84DRAFT_1680655</name>
</gene>
<evidence type="ECO:0000256" key="6">
    <source>
        <dbReference type="ARBA" id="ARBA00023002"/>
    </source>
</evidence>
<evidence type="ECO:0000313" key="12">
    <source>
        <dbReference type="EMBL" id="KAF8900275.1"/>
    </source>
</evidence>
<evidence type="ECO:0000256" key="2">
    <source>
        <dbReference type="ARBA" id="ARBA00005179"/>
    </source>
</evidence>
<feature type="binding site" description="axial binding residue" evidence="9">
    <location>
        <position position="441"/>
    </location>
    <ligand>
        <name>heme</name>
        <dbReference type="ChEBI" id="CHEBI:30413"/>
    </ligand>
    <ligandPart>
        <name>Fe</name>
        <dbReference type="ChEBI" id="CHEBI:18248"/>
    </ligandPart>
</feature>
<organism evidence="12 13">
    <name type="scientific">Gymnopilus junonius</name>
    <name type="common">Spectacular rustgill mushroom</name>
    <name type="synonym">Gymnopilus spectabilis subsp. junonius</name>
    <dbReference type="NCBI Taxonomy" id="109634"/>
    <lineage>
        <taxon>Eukaryota</taxon>
        <taxon>Fungi</taxon>
        <taxon>Dikarya</taxon>
        <taxon>Basidiomycota</taxon>
        <taxon>Agaricomycotina</taxon>
        <taxon>Agaricomycetes</taxon>
        <taxon>Agaricomycetidae</taxon>
        <taxon>Agaricales</taxon>
        <taxon>Agaricineae</taxon>
        <taxon>Hymenogastraceae</taxon>
        <taxon>Gymnopilus</taxon>
    </lineage>
</organism>
<dbReference type="CDD" id="cd11065">
    <property type="entry name" value="CYP64-like"/>
    <property type="match status" value="1"/>
</dbReference>
<dbReference type="Gene3D" id="1.10.630.10">
    <property type="entry name" value="Cytochrome P450"/>
    <property type="match status" value="1"/>
</dbReference>
<dbReference type="PROSITE" id="PS00086">
    <property type="entry name" value="CYTOCHROME_P450"/>
    <property type="match status" value="1"/>
</dbReference>
<dbReference type="PANTHER" id="PTHR46300">
    <property type="entry name" value="P450, PUTATIVE (EUROFUNG)-RELATED-RELATED"/>
    <property type="match status" value="1"/>
</dbReference>
<comment type="similarity">
    <text evidence="3 10">Belongs to the cytochrome P450 family.</text>
</comment>
<keyword evidence="13" id="KW-1185">Reference proteome</keyword>